<organism evidence="4 5">
    <name type="scientific">Serpentinimonas raichei</name>
    <dbReference type="NCBI Taxonomy" id="1458425"/>
    <lineage>
        <taxon>Bacteria</taxon>
        <taxon>Pseudomonadati</taxon>
        <taxon>Pseudomonadota</taxon>
        <taxon>Betaproteobacteria</taxon>
        <taxon>Burkholderiales</taxon>
        <taxon>Comamonadaceae</taxon>
        <taxon>Serpentinimonas</taxon>
    </lineage>
</organism>
<evidence type="ECO:0000256" key="3">
    <source>
        <dbReference type="SAM" id="SignalP"/>
    </source>
</evidence>
<dbReference type="PANTHER" id="PTHR30097:SF4">
    <property type="entry name" value="SLR6042 PROTEIN"/>
    <property type="match status" value="1"/>
</dbReference>
<dbReference type="RefSeq" id="WP_082039877.1">
    <property type="nucleotide sequence ID" value="NZ_AP014568.1"/>
</dbReference>
<keyword evidence="1" id="KW-0813">Transport</keyword>
<dbReference type="GO" id="GO:0030313">
    <property type="term" value="C:cell envelope"/>
    <property type="evidence" value="ECO:0007669"/>
    <property type="project" value="TreeGrafter"/>
</dbReference>
<dbReference type="STRING" id="1458425.SRAA_0654"/>
<dbReference type="Gene3D" id="2.40.30.170">
    <property type="match status" value="1"/>
</dbReference>
<dbReference type="InterPro" id="IPR051909">
    <property type="entry name" value="MFP_Cation_Efflux"/>
</dbReference>
<evidence type="ECO:0000313" key="5">
    <source>
        <dbReference type="Proteomes" id="UP000067461"/>
    </source>
</evidence>
<name>A0A060NLV2_9BURK</name>
<reference evidence="4 5" key="1">
    <citation type="journal article" date="2014" name="Nat. Commun.">
        <title>Physiological and genomic features of highly alkaliphilic hydrogen-utilizing Betaproteobacteria from a continental serpentinizing site.</title>
        <authorList>
            <person name="Suzuki S."/>
            <person name="Kuenen J.G."/>
            <person name="Schipper K."/>
            <person name="van der Velde S."/>
            <person name="Ishii S."/>
            <person name="Wu A."/>
            <person name="Sorokin D.Y."/>
            <person name="Tenney A."/>
            <person name="Meng X.Y."/>
            <person name="Morrill P.L."/>
            <person name="Kamagata Y."/>
            <person name="Muyzer G."/>
            <person name="Nealson K.H."/>
        </authorList>
    </citation>
    <scope>NUCLEOTIDE SEQUENCE [LARGE SCALE GENOMIC DNA]</scope>
    <source>
        <strain evidence="4 5">A1</strain>
    </source>
</reference>
<dbReference type="AlphaFoldDB" id="A0A060NLV2"/>
<dbReference type="SUPFAM" id="SSF111369">
    <property type="entry name" value="HlyD-like secretion proteins"/>
    <property type="match status" value="1"/>
</dbReference>
<feature type="chain" id="PRO_5001588953" evidence="3">
    <location>
        <begin position="35"/>
        <end position="403"/>
    </location>
</feature>
<dbReference type="GO" id="GO:0015679">
    <property type="term" value="P:plasma membrane copper ion transport"/>
    <property type="evidence" value="ECO:0007669"/>
    <property type="project" value="TreeGrafter"/>
</dbReference>
<sequence>MKKFPHAWMHTAVFAAALMVALPLALPSAGSAWAAPGAHGPDGEHLDAPGAAARPDGLTRLPDGSVQVPMASQRLMGVRTVLAQPTQVPQTSELPGRVVLDPNAGARVQSPVAGQIEAGPGGFPVPGQRVRRGELLAYVQHLPDPIGAASLQAQLAELRAAQALAEQRWQRLRGLEGSVPRREIEAAQSELQSLQARQQALAVGQRPRVALRAPVNGVIARAEALAGQVVESRDVLFEIVDPARLWVEASTADVALGQRVAAATLVGVPGVRLELLGTGAAMRDGLLPLLFRARLMPPTAATSPASPATPNPAPTQLPLALGQPVTLIVQRTDTLQGFVLPAEAITRNPANQPVVWIKSGTERYIPQPVQFSALDAATVVVHEGLGTDNRVVVRGAALLAQIR</sequence>
<keyword evidence="3" id="KW-0732">Signal</keyword>
<dbReference type="Gene3D" id="2.40.50.100">
    <property type="match status" value="1"/>
</dbReference>
<dbReference type="KEGG" id="cbaa:SRAA_0654"/>
<gene>
    <name evidence="4" type="ORF">SRAA_0654</name>
</gene>
<dbReference type="OrthoDB" id="7059230at2"/>
<dbReference type="GO" id="GO:0060003">
    <property type="term" value="P:copper ion export"/>
    <property type="evidence" value="ECO:0007669"/>
    <property type="project" value="TreeGrafter"/>
</dbReference>
<evidence type="ECO:0000313" key="4">
    <source>
        <dbReference type="EMBL" id="BAO80508.1"/>
    </source>
</evidence>
<feature type="signal peptide" evidence="3">
    <location>
        <begin position="1"/>
        <end position="34"/>
    </location>
</feature>
<dbReference type="Proteomes" id="UP000067461">
    <property type="component" value="Chromosome"/>
</dbReference>
<accession>A0A060NLV2</accession>
<feature type="region of interest" description="Disordered" evidence="2">
    <location>
        <begin position="31"/>
        <end position="55"/>
    </location>
</feature>
<dbReference type="Gene3D" id="1.10.287.470">
    <property type="entry name" value="Helix hairpin bin"/>
    <property type="match status" value="1"/>
</dbReference>
<proteinExistence type="predicted"/>
<dbReference type="Gene3D" id="2.40.420.20">
    <property type="match status" value="1"/>
</dbReference>
<evidence type="ECO:0000256" key="2">
    <source>
        <dbReference type="SAM" id="MobiDB-lite"/>
    </source>
</evidence>
<protein>
    <submittedName>
        <fullName evidence="4">Membrane-fusion protein</fullName>
    </submittedName>
</protein>
<dbReference type="EMBL" id="AP014568">
    <property type="protein sequence ID" value="BAO80508.1"/>
    <property type="molecule type" value="Genomic_DNA"/>
</dbReference>
<keyword evidence="5" id="KW-1185">Reference proteome</keyword>
<dbReference type="PANTHER" id="PTHR30097">
    <property type="entry name" value="CATION EFFLUX SYSTEM PROTEIN CUSB"/>
    <property type="match status" value="1"/>
</dbReference>
<evidence type="ECO:0000256" key="1">
    <source>
        <dbReference type="ARBA" id="ARBA00022448"/>
    </source>
</evidence>
<dbReference type="HOGENOM" id="CLU_033985_0_0_4"/>